<dbReference type="EMBL" id="VNHM01000002">
    <property type="protein sequence ID" value="TYO97208.1"/>
    <property type="molecule type" value="Genomic_DNA"/>
</dbReference>
<dbReference type="Gene3D" id="2.60.120.10">
    <property type="entry name" value="Jelly Rolls"/>
    <property type="match status" value="1"/>
</dbReference>
<comment type="caution">
    <text evidence="6">The sequence shown here is derived from an EMBL/GenBank/DDBJ whole genome shotgun (WGS) entry which is preliminary data.</text>
</comment>
<dbReference type="InterPro" id="IPR018490">
    <property type="entry name" value="cNMP-bd_dom_sf"/>
</dbReference>
<sequence>MNFRNVVRLADYEREMIRQVGIARQYTRGENIFCNGDPADRVFLIESGWVKIFRINGDGRYVTVGSIRRPGELMGLAETLHGVERTCNAGAITDVKLIVVYKEAFFELLSCETTIALKVARLLAMRMRDAELGVHEMVTRHVTSRLALLLLKIAEGCGQQVNGVIRIEPRFTHEDLAAMIGASRQTVTSILSAMREERCLEMEDGIIMITDRQCLERYIS</sequence>
<accession>A0A5S4ZW08</accession>
<dbReference type="AlphaFoldDB" id="A0A5S4ZW08"/>
<dbReference type="PANTHER" id="PTHR24567:SF74">
    <property type="entry name" value="HTH-TYPE TRANSCRIPTIONAL REGULATOR ARCR"/>
    <property type="match status" value="1"/>
</dbReference>
<keyword evidence="7" id="KW-1185">Reference proteome</keyword>
<evidence type="ECO:0000313" key="6">
    <source>
        <dbReference type="EMBL" id="TYO97208.1"/>
    </source>
</evidence>
<dbReference type="SMART" id="SM00100">
    <property type="entry name" value="cNMP"/>
    <property type="match status" value="1"/>
</dbReference>
<dbReference type="PANTHER" id="PTHR24567">
    <property type="entry name" value="CRP FAMILY TRANSCRIPTIONAL REGULATORY PROTEIN"/>
    <property type="match status" value="1"/>
</dbReference>
<protein>
    <submittedName>
        <fullName evidence="6">CRP-like cAMP-binding protein</fullName>
    </submittedName>
</protein>
<evidence type="ECO:0000259" key="4">
    <source>
        <dbReference type="PROSITE" id="PS50042"/>
    </source>
</evidence>
<keyword evidence="2" id="KW-0238">DNA-binding</keyword>
<dbReference type="InterPro" id="IPR000595">
    <property type="entry name" value="cNMP-bd_dom"/>
</dbReference>
<dbReference type="Proteomes" id="UP000323166">
    <property type="component" value="Unassembled WGS sequence"/>
</dbReference>
<dbReference type="InterPro" id="IPR050397">
    <property type="entry name" value="Env_Response_Regulators"/>
</dbReference>
<reference evidence="6 7" key="1">
    <citation type="submission" date="2019-07" db="EMBL/GenBank/DDBJ databases">
        <title>Genomic Encyclopedia of Type Strains, Phase I: the one thousand microbial genomes (KMG-I) project.</title>
        <authorList>
            <person name="Kyrpides N."/>
        </authorList>
    </citation>
    <scope>NUCLEOTIDE SEQUENCE [LARGE SCALE GENOMIC DNA]</scope>
    <source>
        <strain evidence="6 7">DSM 6562</strain>
    </source>
</reference>
<proteinExistence type="predicted"/>
<dbReference type="SUPFAM" id="SSF51206">
    <property type="entry name" value="cAMP-binding domain-like"/>
    <property type="match status" value="1"/>
</dbReference>
<dbReference type="RefSeq" id="WP_207706500.1">
    <property type="nucleotide sequence ID" value="NZ_VNHM01000002.1"/>
</dbReference>
<dbReference type="GO" id="GO:0003677">
    <property type="term" value="F:DNA binding"/>
    <property type="evidence" value="ECO:0007669"/>
    <property type="project" value="UniProtKB-KW"/>
</dbReference>
<organism evidence="6 7">
    <name type="scientific">Desulfallas thermosapovorans DSM 6562</name>
    <dbReference type="NCBI Taxonomy" id="1121431"/>
    <lineage>
        <taxon>Bacteria</taxon>
        <taxon>Bacillati</taxon>
        <taxon>Bacillota</taxon>
        <taxon>Clostridia</taxon>
        <taxon>Eubacteriales</taxon>
        <taxon>Desulfallaceae</taxon>
        <taxon>Desulfallas</taxon>
    </lineage>
</organism>
<dbReference type="CDD" id="cd00038">
    <property type="entry name" value="CAP_ED"/>
    <property type="match status" value="1"/>
</dbReference>
<evidence type="ECO:0000256" key="1">
    <source>
        <dbReference type="ARBA" id="ARBA00023015"/>
    </source>
</evidence>
<dbReference type="PROSITE" id="PS51063">
    <property type="entry name" value="HTH_CRP_2"/>
    <property type="match status" value="1"/>
</dbReference>
<dbReference type="Gene3D" id="1.10.10.10">
    <property type="entry name" value="Winged helix-like DNA-binding domain superfamily/Winged helix DNA-binding domain"/>
    <property type="match status" value="1"/>
</dbReference>
<keyword evidence="3" id="KW-0804">Transcription</keyword>
<dbReference type="InterPro" id="IPR036388">
    <property type="entry name" value="WH-like_DNA-bd_sf"/>
</dbReference>
<dbReference type="GO" id="GO:0003700">
    <property type="term" value="F:DNA-binding transcription factor activity"/>
    <property type="evidence" value="ECO:0007669"/>
    <property type="project" value="TreeGrafter"/>
</dbReference>
<dbReference type="InterPro" id="IPR036390">
    <property type="entry name" value="WH_DNA-bd_sf"/>
</dbReference>
<feature type="domain" description="Cyclic nucleotide-binding" evidence="4">
    <location>
        <begin position="5"/>
        <end position="109"/>
    </location>
</feature>
<evidence type="ECO:0000313" key="7">
    <source>
        <dbReference type="Proteomes" id="UP000323166"/>
    </source>
</evidence>
<feature type="domain" description="HTH crp-type" evidence="5">
    <location>
        <begin position="140"/>
        <end position="213"/>
    </location>
</feature>
<dbReference type="SMART" id="SM00419">
    <property type="entry name" value="HTH_CRP"/>
    <property type="match status" value="1"/>
</dbReference>
<gene>
    <name evidence="6" type="ORF">LX24_00391</name>
</gene>
<dbReference type="GO" id="GO:0005829">
    <property type="term" value="C:cytosol"/>
    <property type="evidence" value="ECO:0007669"/>
    <property type="project" value="TreeGrafter"/>
</dbReference>
<name>A0A5S4ZW08_9FIRM</name>
<evidence type="ECO:0000259" key="5">
    <source>
        <dbReference type="PROSITE" id="PS51063"/>
    </source>
</evidence>
<dbReference type="InterPro" id="IPR012318">
    <property type="entry name" value="HTH_CRP"/>
</dbReference>
<dbReference type="Pfam" id="PF00027">
    <property type="entry name" value="cNMP_binding"/>
    <property type="match status" value="1"/>
</dbReference>
<evidence type="ECO:0000256" key="3">
    <source>
        <dbReference type="ARBA" id="ARBA00023163"/>
    </source>
</evidence>
<dbReference type="PROSITE" id="PS50042">
    <property type="entry name" value="CNMP_BINDING_3"/>
    <property type="match status" value="1"/>
</dbReference>
<dbReference type="InterPro" id="IPR014710">
    <property type="entry name" value="RmlC-like_jellyroll"/>
</dbReference>
<keyword evidence="1" id="KW-0805">Transcription regulation</keyword>
<evidence type="ECO:0000256" key="2">
    <source>
        <dbReference type="ARBA" id="ARBA00023125"/>
    </source>
</evidence>
<dbReference type="SUPFAM" id="SSF46785">
    <property type="entry name" value="Winged helix' DNA-binding domain"/>
    <property type="match status" value="1"/>
</dbReference>
<dbReference type="Pfam" id="PF13545">
    <property type="entry name" value="HTH_Crp_2"/>
    <property type="match status" value="1"/>
</dbReference>